<gene>
    <name evidence="3" type="ORF">KIH74_01420</name>
</gene>
<evidence type="ECO:0000313" key="4">
    <source>
        <dbReference type="Proteomes" id="UP001197247"/>
    </source>
</evidence>
<dbReference type="Proteomes" id="UP001197247">
    <property type="component" value="Unassembled WGS sequence"/>
</dbReference>
<keyword evidence="4" id="KW-1185">Reference proteome</keyword>
<evidence type="ECO:0000259" key="2">
    <source>
        <dbReference type="Pfam" id="PF08327"/>
    </source>
</evidence>
<dbReference type="RefSeq" id="WP_214153596.1">
    <property type="nucleotide sequence ID" value="NZ_JAHBAY010000001.1"/>
</dbReference>
<dbReference type="Gene3D" id="3.30.530.20">
    <property type="match status" value="1"/>
</dbReference>
<reference evidence="3 4" key="1">
    <citation type="submission" date="2021-05" db="EMBL/GenBank/DDBJ databases">
        <title>Kineosporia and Streptomyces sp. nov. two new marine actinobacteria isolated from Coral.</title>
        <authorList>
            <person name="Buangrab K."/>
            <person name="Sutthacheep M."/>
            <person name="Yeemin T."/>
            <person name="Harunari E."/>
            <person name="Igarashi Y."/>
            <person name="Kanchanasin P."/>
            <person name="Tanasupawat S."/>
            <person name="Phongsopitanun W."/>
        </authorList>
    </citation>
    <scope>NUCLEOTIDE SEQUENCE [LARGE SCALE GENOMIC DNA]</scope>
    <source>
        <strain evidence="3 4">J2-2</strain>
    </source>
</reference>
<evidence type="ECO:0000313" key="3">
    <source>
        <dbReference type="EMBL" id="MBT0767563.1"/>
    </source>
</evidence>
<evidence type="ECO:0000256" key="1">
    <source>
        <dbReference type="ARBA" id="ARBA00006817"/>
    </source>
</evidence>
<dbReference type="SUPFAM" id="SSF55961">
    <property type="entry name" value="Bet v1-like"/>
    <property type="match status" value="1"/>
</dbReference>
<accession>A0ABS5TBR3</accession>
<dbReference type="Pfam" id="PF08327">
    <property type="entry name" value="AHSA1"/>
    <property type="match status" value="1"/>
</dbReference>
<dbReference type="CDD" id="cd07826">
    <property type="entry name" value="SRPBCC_CalC_Aha1-like_9"/>
    <property type="match status" value="1"/>
</dbReference>
<protein>
    <submittedName>
        <fullName evidence="3">SRPBCC family protein</fullName>
    </submittedName>
</protein>
<sequence length="162" mass="17709">MTTSPGTGTAVVTLQGDTTILITRDFAAPKSALWRAYTDPELVRRWWAGEKGEVTLVESDFRVGGTWRQMMTAGPGFEVGFHGEFREIAELEKIVCTETFEGMPDAYSVNTVTFTGEGDTSTLSMLIEHTEAAHRDAHIGSGMEEGMQGSMDALERVAISLR</sequence>
<comment type="similarity">
    <text evidence="1">Belongs to the AHA1 family.</text>
</comment>
<organism evidence="3 4">
    <name type="scientific">Kineosporia corallincola</name>
    <dbReference type="NCBI Taxonomy" id="2835133"/>
    <lineage>
        <taxon>Bacteria</taxon>
        <taxon>Bacillati</taxon>
        <taxon>Actinomycetota</taxon>
        <taxon>Actinomycetes</taxon>
        <taxon>Kineosporiales</taxon>
        <taxon>Kineosporiaceae</taxon>
        <taxon>Kineosporia</taxon>
    </lineage>
</organism>
<dbReference type="InterPro" id="IPR023393">
    <property type="entry name" value="START-like_dom_sf"/>
</dbReference>
<proteinExistence type="inferred from homology"/>
<dbReference type="InterPro" id="IPR013538">
    <property type="entry name" value="ASHA1/2-like_C"/>
</dbReference>
<feature type="domain" description="Activator of Hsp90 ATPase homologue 1/2-like C-terminal" evidence="2">
    <location>
        <begin position="28"/>
        <end position="157"/>
    </location>
</feature>
<dbReference type="EMBL" id="JAHBAY010000001">
    <property type="protein sequence ID" value="MBT0767563.1"/>
    <property type="molecule type" value="Genomic_DNA"/>
</dbReference>
<name>A0ABS5TBR3_9ACTN</name>
<comment type="caution">
    <text evidence="3">The sequence shown here is derived from an EMBL/GenBank/DDBJ whole genome shotgun (WGS) entry which is preliminary data.</text>
</comment>